<protein>
    <recommendedName>
        <fullName evidence="3">histidine kinase</fullName>
        <ecNumber evidence="3">2.7.13.3</ecNumber>
    </recommendedName>
</protein>
<evidence type="ECO:0000256" key="12">
    <source>
        <dbReference type="PROSITE-ProRule" id="PRU00169"/>
    </source>
</evidence>
<feature type="domain" description="Response regulatory" evidence="16">
    <location>
        <begin position="1058"/>
        <end position="1174"/>
    </location>
</feature>
<dbReference type="Pfam" id="PF00672">
    <property type="entry name" value="HAMP"/>
    <property type="match status" value="1"/>
</dbReference>
<evidence type="ECO:0000259" key="19">
    <source>
        <dbReference type="PROSITE" id="PS50885"/>
    </source>
</evidence>
<evidence type="ECO:0000256" key="2">
    <source>
        <dbReference type="ARBA" id="ARBA00004651"/>
    </source>
</evidence>
<dbReference type="PANTHER" id="PTHR45339:SF1">
    <property type="entry name" value="HYBRID SIGNAL TRANSDUCTION HISTIDINE KINASE J"/>
    <property type="match status" value="1"/>
</dbReference>
<evidence type="ECO:0000259" key="15">
    <source>
        <dbReference type="PROSITE" id="PS50109"/>
    </source>
</evidence>
<dbReference type="SMART" id="SM00448">
    <property type="entry name" value="REC"/>
    <property type="match status" value="1"/>
</dbReference>
<dbReference type="RefSeq" id="WP_152088406.1">
    <property type="nucleotide sequence ID" value="NZ_BIMW01000058.1"/>
</dbReference>
<dbReference type="SUPFAM" id="SSF47384">
    <property type="entry name" value="Homodimeric domain of signal transducing histidine kinase"/>
    <property type="match status" value="1"/>
</dbReference>
<keyword evidence="10" id="KW-0902">Two-component regulatory system</keyword>
<dbReference type="CDD" id="cd00082">
    <property type="entry name" value="HisKA"/>
    <property type="match status" value="1"/>
</dbReference>
<comment type="caution">
    <text evidence="20">The sequence shown here is derived from an EMBL/GenBank/DDBJ whole genome shotgun (WGS) entry which is preliminary data.</text>
</comment>
<dbReference type="CDD" id="cd00130">
    <property type="entry name" value="PAS"/>
    <property type="match status" value="1"/>
</dbReference>
<dbReference type="InterPro" id="IPR000700">
    <property type="entry name" value="PAS-assoc_C"/>
</dbReference>
<dbReference type="PROSITE" id="PS50885">
    <property type="entry name" value="HAMP"/>
    <property type="match status" value="1"/>
</dbReference>
<dbReference type="InterPro" id="IPR029016">
    <property type="entry name" value="GAF-like_dom_sf"/>
</dbReference>
<dbReference type="Gene3D" id="3.30.450.20">
    <property type="entry name" value="PAS domain"/>
    <property type="match status" value="2"/>
</dbReference>
<feature type="domain" description="PAS" evidence="17">
    <location>
        <begin position="477"/>
        <end position="525"/>
    </location>
</feature>
<evidence type="ECO:0000313" key="20">
    <source>
        <dbReference type="EMBL" id="GCE92981.1"/>
    </source>
</evidence>
<dbReference type="PROSITE" id="PS50113">
    <property type="entry name" value="PAC"/>
    <property type="match status" value="1"/>
</dbReference>
<dbReference type="SMART" id="SM00065">
    <property type="entry name" value="GAF"/>
    <property type="match status" value="1"/>
</dbReference>
<dbReference type="SUPFAM" id="SSF55874">
    <property type="entry name" value="ATPase domain of HSP90 chaperone/DNA topoisomerase II/histidine kinase"/>
    <property type="match status" value="1"/>
</dbReference>
<dbReference type="SUPFAM" id="SSF55785">
    <property type="entry name" value="PYP-like sensor domain (PAS domain)"/>
    <property type="match status" value="1"/>
</dbReference>
<dbReference type="InterPro" id="IPR011006">
    <property type="entry name" value="CheY-like_superfamily"/>
</dbReference>
<feature type="modified residue" description="4-aspartylphosphate" evidence="12">
    <location>
        <position position="1107"/>
    </location>
</feature>
<name>A0A5M3T551_LIMPL</name>
<dbReference type="NCBIfam" id="TIGR00229">
    <property type="entry name" value="sensory_box"/>
    <property type="match status" value="1"/>
</dbReference>
<dbReference type="InterPro" id="IPR036890">
    <property type="entry name" value="HATPase_C_sf"/>
</dbReference>
<dbReference type="SMART" id="SM00387">
    <property type="entry name" value="HATPase_c"/>
    <property type="match status" value="1"/>
</dbReference>
<dbReference type="InterPro" id="IPR000014">
    <property type="entry name" value="PAS"/>
</dbReference>
<evidence type="ECO:0000256" key="6">
    <source>
        <dbReference type="ARBA" id="ARBA00022679"/>
    </source>
</evidence>
<dbReference type="SMART" id="SM00388">
    <property type="entry name" value="HisKA"/>
    <property type="match status" value="1"/>
</dbReference>
<dbReference type="SUPFAM" id="SSF55781">
    <property type="entry name" value="GAF domain-like"/>
    <property type="match status" value="1"/>
</dbReference>
<dbReference type="InterPro" id="IPR004358">
    <property type="entry name" value="Sig_transdc_His_kin-like_C"/>
</dbReference>
<dbReference type="Pfam" id="PF02743">
    <property type="entry name" value="dCache_1"/>
    <property type="match status" value="1"/>
</dbReference>
<reference evidence="20 21" key="1">
    <citation type="journal article" date="2019" name="J Genomics">
        <title>The Draft Genome of a Hydrogen-producing Cyanobacterium, Arthrospira platensis NIES-46.</title>
        <authorList>
            <person name="Suzuki S."/>
            <person name="Yamaguchi H."/>
            <person name="Kawachi M."/>
        </authorList>
    </citation>
    <scope>NUCLEOTIDE SEQUENCE [LARGE SCALE GENOMIC DNA]</scope>
    <source>
        <strain evidence="20 21">NIES-46</strain>
    </source>
</reference>
<comment type="catalytic activity">
    <reaction evidence="1">
        <text>ATP + protein L-histidine = ADP + protein N-phospho-L-histidine.</text>
        <dbReference type="EC" id="2.7.13.3"/>
    </reaction>
</comment>
<feature type="coiled-coil region" evidence="13">
    <location>
        <begin position="443"/>
        <end position="480"/>
    </location>
</feature>
<dbReference type="InterPro" id="IPR005467">
    <property type="entry name" value="His_kinase_dom"/>
</dbReference>
<feature type="transmembrane region" description="Helical" evidence="14">
    <location>
        <begin position="360"/>
        <end position="378"/>
    </location>
</feature>
<evidence type="ECO:0000256" key="10">
    <source>
        <dbReference type="ARBA" id="ARBA00023012"/>
    </source>
</evidence>
<dbReference type="EMBL" id="BIMW01000058">
    <property type="protein sequence ID" value="GCE92981.1"/>
    <property type="molecule type" value="Genomic_DNA"/>
</dbReference>
<dbReference type="CDD" id="cd06225">
    <property type="entry name" value="HAMP"/>
    <property type="match status" value="1"/>
</dbReference>
<evidence type="ECO:0000259" key="16">
    <source>
        <dbReference type="PROSITE" id="PS50110"/>
    </source>
</evidence>
<organism evidence="20 21">
    <name type="scientific">Limnospira platensis NIES-46</name>
    <dbReference type="NCBI Taxonomy" id="1236695"/>
    <lineage>
        <taxon>Bacteria</taxon>
        <taxon>Bacillati</taxon>
        <taxon>Cyanobacteriota</taxon>
        <taxon>Cyanophyceae</taxon>
        <taxon>Oscillatoriophycideae</taxon>
        <taxon>Oscillatoriales</taxon>
        <taxon>Sirenicapillariaceae</taxon>
        <taxon>Limnospira</taxon>
    </lineage>
</organism>
<dbReference type="InterPro" id="IPR001789">
    <property type="entry name" value="Sig_transdc_resp-reg_receiver"/>
</dbReference>
<dbReference type="PROSITE" id="PS50112">
    <property type="entry name" value="PAS"/>
    <property type="match status" value="1"/>
</dbReference>
<evidence type="ECO:0000259" key="17">
    <source>
        <dbReference type="PROSITE" id="PS50112"/>
    </source>
</evidence>
<dbReference type="CDD" id="cd17546">
    <property type="entry name" value="REC_hyHK_CKI1_RcsC-like"/>
    <property type="match status" value="1"/>
</dbReference>
<evidence type="ECO:0000256" key="3">
    <source>
        <dbReference type="ARBA" id="ARBA00012438"/>
    </source>
</evidence>
<dbReference type="PRINTS" id="PR00344">
    <property type="entry name" value="BCTRLSENSOR"/>
</dbReference>
<dbReference type="InterPro" id="IPR003594">
    <property type="entry name" value="HATPase_dom"/>
</dbReference>
<dbReference type="CDD" id="cd16922">
    <property type="entry name" value="HATPase_EvgS-ArcB-TorS-like"/>
    <property type="match status" value="1"/>
</dbReference>
<evidence type="ECO:0000256" key="13">
    <source>
        <dbReference type="SAM" id="Coils"/>
    </source>
</evidence>
<dbReference type="Gene3D" id="3.30.450.40">
    <property type="match status" value="1"/>
</dbReference>
<dbReference type="SUPFAM" id="SSF52172">
    <property type="entry name" value="CheY-like"/>
    <property type="match status" value="1"/>
</dbReference>
<evidence type="ECO:0000256" key="1">
    <source>
        <dbReference type="ARBA" id="ARBA00000085"/>
    </source>
</evidence>
<dbReference type="InterPro" id="IPR003661">
    <property type="entry name" value="HisK_dim/P_dom"/>
</dbReference>
<feature type="domain" description="PAC" evidence="18">
    <location>
        <begin position="551"/>
        <end position="601"/>
    </location>
</feature>
<evidence type="ECO:0000256" key="9">
    <source>
        <dbReference type="ARBA" id="ARBA00022989"/>
    </source>
</evidence>
<evidence type="ECO:0000256" key="5">
    <source>
        <dbReference type="ARBA" id="ARBA00022553"/>
    </source>
</evidence>
<dbReference type="Pfam" id="PF00072">
    <property type="entry name" value="Response_reg"/>
    <property type="match status" value="1"/>
</dbReference>
<keyword evidence="21" id="KW-1185">Reference proteome</keyword>
<keyword evidence="11 14" id="KW-0472">Membrane</keyword>
<feature type="transmembrane region" description="Helical" evidence="14">
    <location>
        <begin position="28"/>
        <end position="48"/>
    </location>
</feature>
<dbReference type="GO" id="GO:0016301">
    <property type="term" value="F:kinase activity"/>
    <property type="evidence" value="ECO:0007669"/>
    <property type="project" value="UniProtKB-KW"/>
</dbReference>
<evidence type="ECO:0000256" key="14">
    <source>
        <dbReference type="SAM" id="Phobius"/>
    </source>
</evidence>
<dbReference type="PANTHER" id="PTHR45339">
    <property type="entry name" value="HYBRID SIGNAL TRANSDUCTION HISTIDINE KINASE J"/>
    <property type="match status" value="1"/>
</dbReference>
<keyword evidence="6" id="KW-0808">Transferase</keyword>
<evidence type="ECO:0000313" key="21">
    <source>
        <dbReference type="Proteomes" id="UP000326169"/>
    </source>
</evidence>
<dbReference type="EC" id="2.7.13.3" evidence="3"/>
<keyword evidence="4" id="KW-1003">Cell membrane</keyword>
<dbReference type="Pfam" id="PF00512">
    <property type="entry name" value="HisKA"/>
    <property type="match status" value="1"/>
</dbReference>
<dbReference type="PROSITE" id="PS50109">
    <property type="entry name" value="HIS_KIN"/>
    <property type="match status" value="1"/>
</dbReference>
<dbReference type="Gene3D" id="1.10.287.130">
    <property type="match status" value="1"/>
</dbReference>
<dbReference type="PROSITE" id="PS50110">
    <property type="entry name" value="RESPONSE_REGULATORY"/>
    <property type="match status" value="1"/>
</dbReference>
<dbReference type="InterPro" id="IPR035965">
    <property type="entry name" value="PAS-like_dom_sf"/>
</dbReference>
<evidence type="ECO:0000256" key="7">
    <source>
        <dbReference type="ARBA" id="ARBA00022692"/>
    </source>
</evidence>
<keyword evidence="5 12" id="KW-0597">Phosphoprotein</keyword>
<keyword evidence="8 20" id="KW-0418">Kinase</keyword>
<dbReference type="InterPro" id="IPR036097">
    <property type="entry name" value="HisK_dim/P_sf"/>
</dbReference>
<comment type="subcellular location">
    <subcellularLocation>
        <location evidence="2">Cell membrane</location>
        <topology evidence="2">Multi-pass membrane protein</topology>
    </subcellularLocation>
</comment>
<feature type="domain" description="Histidine kinase" evidence="15">
    <location>
        <begin position="806"/>
        <end position="1032"/>
    </location>
</feature>
<accession>A0A5M3T551</accession>
<dbReference type="Proteomes" id="UP000326169">
    <property type="component" value="Unassembled WGS sequence"/>
</dbReference>
<dbReference type="InterPro" id="IPR003018">
    <property type="entry name" value="GAF"/>
</dbReference>
<dbReference type="Pfam" id="PF13426">
    <property type="entry name" value="PAS_9"/>
    <property type="match status" value="1"/>
</dbReference>
<gene>
    <name evidence="20" type="ORF">NIES46_10300</name>
</gene>
<keyword evidence="13" id="KW-0175">Coiled coil</keyword>
<dbReference type="Pfam" id="PF01590">
    <property type="entry name" value="GAF"/>
    <property type="match status" value="1"/>
</dbReference>
<dbReference type="InterPro" id="IPR003660">
    <property type="entry name" value="HAMP_dom"/>
</dbReference>
<evidence type="ECO:0000256" key="4">
    <source>
        <dbReference type="ARBA" id="ARBA00022475"/>
    </source>
</evidence>
<dbReference type="Gene3D" id="3.40.50.2300">
    <property type="match status" value="1"/>
</dbReference>
<dbReference type="SUPFAM" id="SSF158472">
    <property type="entry name" value="HAMP domain-like"/>
    <property type="match status" value="1"/>
</dbReference>
<evidence type="ECO:0000259" key="18">
    <source>
        <dbReference type="PROSITE" id="PS50113"/>
    </source>
</evidence>
<keyword evidence="9 14" id="KW-1133">Transmembrane helix</keyword>
<keyword evidence="7 14" id="KW-0812">Transmembrane</keyword>
<dbReference type="GeneID" id="301681937"/>
<feature type="coiled-coil region" evidence="13">
    <location>
        <begin position="769"/>
        <end position="799"/>
    </location>
</feature>
<dbReference type="Gene3D" id="3.30.565.10">
    <property type="entry name" value="Histidine kinase-like ATPase, C-terminal domain"/>
    <property type="match status" value="1"/>
</dbReference>
<dbReference type="InterPro" id="IPR033479">
    <property type="entry name" value="dCache_1"/>
</dbReference>
<dbReference type="SMART" id="SM00304">
    <property type="entry name" value="HAMP"/>
    <property type="match status" value="1"/>
</dbReference>
<proteinExistence type="predicted"/>
<feature type="domain" description="HAMP" evidence="19">
    <location>
        <begin position="381"/>
        <end position="433"/>
    </location>
</feature>
<dbReference type="Pfam" id="PF02518">
    <property type="entry name" value="HATPase_c"/>
    <property type="match status" value="1"/>
</dbReference>
<evidence type="ECO:0000256" key="11">
    <source>
        <dbReference type="ARBA" id="ARBA00023136"/>
    </source>
</evidence>
<dbReference type="Gene3D" id="6.10.340.10">
    <property type="match status" value="1"/>
</dbReference>
<sequence length="1263" mass="143260">MMRLPKMWSIRRRLITGISSKISLRGLLVIPFVVQIFATVGIVGYLSFRNGQKAVDYLAYRLIVEIVNRIEENITHYLEIPFIVGRDIQDAVALGLLDVEDLSGWELYFWRKANFFESIDIISIGNKQGEYRSTSRTKDGQLQIGIAGAYTNFDLYRYNSLEAINRQPPDYIDPDYDPRLRPWYRVAIGTDQPVWSQIYTRFEPPPILQISASKIISSSPDSTEADGVMSIVISLSYIGQVLNSLDIGETGKAFIIDHEGLLVASSTSEPLFKQEEDRIIRQAALVSTNPLIQEISQYLKDEFDRFDRIDNSYFRKIPFNGETQYIKLLPFRDERGLRWLIVVVIPEADFMHNIQNNTRLTMGLSVIALAVAIAIGWMTGEWITRPIIDLAKAANALSRGDWNQKVGNSYTQELRTLARSFKQMRGQLKLSYSQLQEYSYRLEQKVAERTQQLEQKVKIAEAAVRERKAAEAALRESEQKFSTAFHAAPNPITISRLDDGIHLEVNESFCLVTGYNSEEIINRTLDELNLWVYSEQRSEMLGIIAKNRQVRNFELEFRTKNGEIRSGLISADIINLNSQECLLTSSNDITDRRRAEEALRRQFERERLLRQITEELRSSLDSQQIFQTAANRIGQTFAVDRCTIYTYLSSPKPQIKAVAEYLKCQYPPILNQQYSLDNYPYIDRILSQDIAIITEDINRDNNLQGALEFCQQFEIKSLLAIRTSYHSEPNGAIYLSQCSNSRTWTDEEIDLLESVAAKMGIALAQANLLEREKQQRLKLATQNIALEEARRAADAANRAKSTFLANMSHELRTPLNAILGFSQLMADNPIFAEGSQELAIINRSGEHLLELINDILDLSKIEAGKITLEIHPFDLHRLLETLEEMFKLKAANQDIVLTINRPIYLPRYVLGDEKKLRQVLINLLANAIKFTIAGEVTLYTKTLPTPKDAETDSNTVLMQFMVEDTGPGISSEEINALFDAFVQTETGRYSQEGTGLGLPISRKFVKLMGGDITVDSTRGVGSKFSFEIPLDLATAQPLTITPLSSRKIAIESDGQNYRILVVDEVPENRLLVARIIEPLGFQVLEAENGREAIATWETHKPQLIWMDMRMPIMDGYEATRQIRSRPCGDQVKIIALTASALSEQEVDIIDAGCDDILRKPFQNPDLLEKMAIHLGLRYRYLMEANPPSAASQSLRALTPQALMVMPFDWLKRLHNAAISGDDAEVFQLITQIPESETELVATLTELVNNFRLDTINDVTQTLI</sequence>
<evidence type="ECO:0000256" key="8">
    <source>
        <dbReference type="ARBA" id="ARBA00022777"/>
    </source>
</evidence>